<reference evidence="3 4" key="1">
    <citation type="journal article" date="2016" name="Nat. Commun.">
        <title>Thousands of microbial genomes shed light on interconnected biogeochemical processes in an aquifer system.</title>
        <authorList>
            <person name="Anantharaman K."/>
            <person name="Brown C.T."/>
            <person name="Hug L.A."/>
            <person name="Sharon I."/>
            <person name="Castelle C.J."/>
            <person name="Probst A.J."/>
            <person name="Thomas B.C."/>
            <person name="Singh A."/>
            <person name="Wilkins M.J."/>
            <person name="Karaoz U."/>
            <person name="Brodie E.L."/>
            <person name="Williams K.H."/>
            <person name="Hubbard S.S."/>
            <person name="Banfield J.F."/>
        </authorList>
    </citation>
    <scope>NUCLEOTIDE SEQUENCE [LARGE SCALE GENOMIC DNA]</scope>
</reference>
<dbReference type="InterPro" id="IPR050194">
    <property type="entry name" value="Glycosyltransferase_grp1"/>
</dbReference>
<protein>
    <recommendedName>
        <fullName evidence="5">Group 1 glycosyl transferase</fullName>
    </recommendedName>
</protein>
<feature type="domain" description="Glycosyl transferase family 1" evidence="1">
    <location>
        <begin position="223"/>
        <end position="368"/>
    </location>
</feature>
<comment type="caution">
    <text evidence="3">The sequence shown here is derived from an EMBL/GenBank/DDBJ whole genome shotgun (WGS) entry which is preliminary data.</text>
</comment>
<dbReference type="Pfam" id="PF13439">
    <property type="entry name" value="Glyco_transf_4"/>
    <property type="match status" value="1"/>
</dbReference>
<organism evidence="3 4">
    <name type="scientific">Candidatus Falkowbacteria bacterium RBG_13_39_14</name>
    <dbReference type="NCBI Taxonomy" id="1797985"/>
    <lineage>
        <taxon>Bacteria</taxon>
        <taxon>Candidatus Falkowiibacteriota</taxon>
    </lineage>
</organism>
<dbReference type="InterPro" id="IPR028098">
    <property type="entry name" value="Glyco_trans_4-like_N"/>
</dbReference>
<dbReference type="Gene3D" id="3.40.50.2000">
    <property type="entry name" value="Glycogen Phosphorylase B"/>
    <property type="match status" value="2"/>
</dbReference>
<sequence>MKILQINKFYYLRGGAERYFFELSRLLETHGHKVIHFSMADENNDYSLYNKFFAKKVTFDKISLKNTLKIFYNFDAARKLKKLIKEEKPDIAHIHNIYHHISPAVINILHKNKIPMVMTLHDYKLACPNYTLFDGVKKCRECEGGKYYRCFFKKCLKKSRIKSFLAMSEAYIHNTFLNSYGKVNLFIAPSRFAKDICVASGINKDKIKVLNNFLPEEYLRLPEKKSKTSNYFLYFGRLSYEKGLNILIKAAAKFPDDYFKIIGSGLELKNLEQKKKMLNLKNLEILGPRYGGELLDFIKNAKAVILPSICPDNMPYSLLEAMALGTPVIASRIGGIPEIVEDNINGLLFNPGDSDDLAEKIRSLEKMDLDKIGMAAKMAARKLTAEKHYAEIMEIYGKLL</sequence>
<evidence type="ECO:0000313" key="3">
    <source>
        <dbReference type="EMBL" id="OGF20904.1"/>
    </source>
</evidence>
<accession>A0A1F5S2I8</accession>
<dbReference type="AlphaFoldDB" id="A0A1F5S2I8"/>
<dbReference type="Proteomes" id="UP000178323">
    <property type="component" value="Unassembled WGS sequence"/>
</dbReference>
<dbReference type="GO" id="GO:0016757">
    <property type="term" value="F:glycosyltransferase activity"/>
    <property type="evidence" value="ECO:0007669"/>
    <property type="project" value="InterPro"/>
</dbReference>
<evidence type="ECO:0000259" key="2">
    <source>
        <dbReference type="Pfam" id="PF13439"/>
    </source>
</evidence>
<dbReference type="CDD" id="cd03801">
    <property type="entry name" value="GT4_PimA-like"/>
    <property type="match status" value="1"/>
</dbReference>
<dbReference type="InterPro" id="IPR001296">
    <property type="entry name" value="Glyco_trans_1"/>
</dbReference>
<evidence type="ECO:0008006" key="5">
    <source>
        <dbReference type="Google" id="ProtNLM"/>
    </source>
</evidence>
<dbReference type="EMBL" id="MFFS01000078">
    <property type="protein sequence ID" value="OGF20904.1"/>
    <property type="molecule type" value="Genomic_DNA"/>
</dbReference>
<dbReference type="SUPFAM" id="SSF53756">
    <property type="entry name" value="UDP-Glycosyltransferase/glycogen phosphorylase"/>
    <property type="match status" value="1"/>
</dbReference>
<dbReference type="PANTHER" id="PTHR45947:SF13">
    <property type="entry name" value="TRANSFERASE"/>
    <property type="match status" value="1"/>
</dbReference>
<feature type="domain" description="Glycosyltransferase subfamily 4-like N-terminal" evidence="2">
    <location>
        <begin position="14"/>
        <end position="214"/>
    </location>
</feature>
<dbReference type="STRING" id="1797985.A2Y83_02670"/>
<proteinExistence type="predicted"/>
<evidence type="ECO:0000313" key="4">
    <source>
        <dbReference type="Proteomes" id="UP000178323"/>
    </source>
</evidence>
<gene>
    <name evidence="3" type="ORF">A2Y83_02670</name>
</gene>
<evidence type="ECO:0000259" key="1">
    <source>
        <dbReference type="Pfam" id="PF00534"/>
    </source>
</evidence>
<dbReference type="PANTHER" id="PTHR45947">
    <property type="entry name" value="SULFOQUINOVOSYL TRANSFERASE SQD2"/>
    <property type="match status" value="1"/>
</dbReference>
<dbReference type="Pfam" id="PF00534">
    <property type="entry name" value="Glycos_transf_1"/>
    <property type="match status" value="1"/>
</dbReference>
<name>A0A1F5S2I8_9BACT</name>